<sequence length="115" mass="12907">MIVKGAVLIPKIPDTVGDVLDEETIRKVSLIFNRQVNLIDVQHSLQTIGSILESYICDEETTFKGNVYPKGTWFVSVDVTDQEIQQALRDGEYTGFSILAAPYKSVEDMRRKGVN</sequence>
<proteinExistence type="predicted"/>
<feature type="domain" description="Phage-like element PBSX protein XkdF" evidence="1">
    <location>
        <begin position="2"/>
        <end position="100"/>
    </location>
</feature>
<dbReference type="OrthoDB" id="78454at2157"/>
<accession>A0A1I4JH02</accession>
<name>A0A1I4JH02_METOL</name>
<organism evidence="2 3">
    <name type="scientific">Methanobrevibacter olleyae</name>
    <dbReference type="NCBI Taxonomy" id="294671"/>
    <lineage>
        <taxon>Archaea</taxon>
        <taxon>Methanobacteriati</taxon>
        <taxon>Methanobacteriota</taxon>
        <taxon>Methanomada group</taxon>
        <taxon>Methanobacteria</taxon>
        <taxon>Methanobacteriales</taxon>
        <taxon>Methanobacteriaceae</taxon>
        <taxon>Methanobrevibacter</taxon>
    </lineage>
</organism>
<reference evidence="3" key="1">
    <citation type="submission" date="2016-10" db="EMBL/GenBank/DDBJ databases">
        <authorList>
            <person name="Varghese N."/>
        </authorList>
    </citation>
    <scope>NUCLEOTIDE SEQUENCE [LARGE SCALE GENOMIC DNA]</scope>
    <source>
        <strain evidence="3">DSM 16632</strain>
    </source>
</reference>
<evidence type="ECO:0000259" key="1">
    <source>
        <dbReference type="Pfam" id="PF14550"/>
    </source>
</evidence>
<keyword evidence="2" id="KW-0378">Hydrolase</keyword>
<dbReference type="Pfam" id="PF14550">
    <property type="entry name" value="Peptidase_S78_2"/>
    <property type="match status" value="1"/>
</dbReference>
<dbReference type="GO" id="GO:0008233">
    <property type="term" value="F:peptidase activity"/>
    <property type="evidence" value="ECO:0007669"/>
    <property type="project" value="UniProtKB-KW"/>
</dbReference>
<dbReference type="RefSeq" id="WP_074798722.1">
    <property type="nucleotide sequence ID" value="NZ_FOTL01000025.1"/>
</dbReference>
<protein>
    <submittedName>
        <fullName evidence="2">Putative phage serine protease XkdF</fullName>
    </submittedName>
</protein>
<evidence type="ECO:0000313" key="2">
    <source>
        <dbReference type="EMBL" id="SFL65849.1"/>
    </source>
</evidence>
<dbReference type="InterPro" id="IPR027924">
    <property type="entry name" value="XkdF"/>
</dbReference>
<dbReference type="EMBL" id="FOTL01000025">
    <property type="protein sequence ID" value="SFL65849.1"/>
    <property type="molecule type" value="Genomic_DNA"/>
</dbReference>
<dbReference type="GO" id="GO:0006508">
    <property type="term" value="P:proteolysis"/>
    <property type="evidence" value="ECO:0007669"/>
    <property type="project" value="UniProtKB-KW"/>
</dbReference>
<dbReference type="Proteomes" id="UP000183442">
    <property type="component" value="Unassembled WGS sequence"/>
</dbReference>
<evidence type="ECO:0000313" key="3">
    <source>
        <dbReference type="Proteomes" id="UP000183442"/>
    </source>
</evidence>
<keyword evidence="2" id="KW-0645">Protease</keyword>
<gene>
    <name evidence="2" type="ORF">SAMN02910297_01445</name>
</gene>
<dbReference type="AlphaFoldDB" id="A0A1I4JH02"/>